<organism evidence="2 3">
    <name type="scientific">Streptomyces hundungensis</name>
    <dbReference type="NCBI Taxonomy" id="1077946"/>
    <lineage>
        <taxon>Bacteria</taxon>
        <taxon>Bacillati</taxon>
        <taxon>Actinomycetota</taxon>
        <taxon>Actinomycetes</taxon>
        <taxon>Kitasatosporales</taxon>
        <taxon>Streptomycetaceae</taxon>
        <taxon>Streptomyces</taxon>
    </lineage>
</organism>
<dbReference type="KEGG" id="shun:DWB77_00600"/>
<protein>
    <recommendedName>
        <fullName evidence="4">Clostridial hydrophobic W</fullName>
    </recommendedName>
</protein>
<keyword evidence="1" id="KW-0732">Signal</keyword>
<evidence type="ECO:0000313" key="3">
    <source>
        <dbReference type="Proteomes" id="UP000271554"/>
    </source>
</evidence>
<feature type="signal peptide" evidence="1">
    <location>
        <begin position="1"/>
        <end position="30"/>
    </location>
</feature>
<dbReference type="Pfam" id="PF07538">
    <property type="entry name" value="ChW"/>
    <property type="match status" value="3"/>
</dbReference>
<sequence length="213" mass="21049">MKKTTKWTMKNAVGVVLGLALAGTLGTAGAAEAQAQPSVAAPAPAPVLGAAGAAGPAVEAPASVVADLKAATSRARAALAPNARVICYAAHVQDIGWQSAVCDGAVAGTTGQSRRMEALAVSTSGVGGVCANAHLADIGWQGWACGSDGQVVTVGTTGQSRRMEALGVQVGSGSVGAQAHVEGYGWLSSVAGNPVYAGTTGQSRRMEAVRIWV</sequence>
<reference evidence="2 3" key="1">
    <citation type="submission" date="2018-10" db="EMBL/GenBank/DDBJ databases">
        <title>Relationship between Morphology and Antimicrobial Activity in Streptomyces.</title>
        <authorList>
            <person name="Kang H.J."/>
            <person name="Kim S.B."/>
        </authorList>
    </citation>
    <scope>NUCLEOTIDE SEQUENCE [LARGE SCALE GENOMIC DNA]</scope>
    <source>
        <strain evidence="2 3">BH38</strain>
    </source>
</reference>
<accession>A0A387H8K3</accession>
<dbReference type="Proteomes" id="UP000271554">
    <property type="component" value="Chromosome"/>
</dbReference>
<name>A0A387H8K3_9ACTN</name>
<dbReference type="InterPro" id="IPR006637">
    <property type="entry name" value="ChW"/>
</dbReference>
<dbReference type="SMART" id="SM00728">
    <property type="entry name" value="ChW"/>
    <property type="match status" value="2"/>
</dbReference>
<evidence type="ECO:0000256" key="1">
    <source>
        <dbReference type="SAM" id="SignalP"/>
    </source>
</evidence>
<dbReference type="AlphaFoldDB" id="A0A387H8K3"/>
<proteinExistence type="predicted"/>
<dbReference type="EMBL" id="CP032698">
    <property type="protein sequence ID" value="AYG78493.1"/>
    <property type="molecule type" value="Genomic_DNA"/>
</dbReference>
<dbReference type="OrthoDB" id="3444343at2"/>
<gene>
    <name evidence="2" type="ORF">DWB77_00600</name>
</gene>
<evidence type="ECO:0008006" key="4">
    <source>
        <dbReference type="Google" id="ProtNLM"/>
    </source>
</evidence>
<keyword evidence="3" id="KW-1185">Reference proteome</keyword>
<evidence type="ECO:0000313" key="2">
    <source>
        <dbReference type="EMBL" id="AYG78493.1"/>
    </source>
</evidence>
<feature type="chain" id="PRO_5017331616" description="Clostridial hydrophobic W" evidence="1">
    <location>
        <begin position="31"/>
        <end position="213"/>
    </location>
</feature>
<dbReference type="RefSeq" id="WP_120727288.1">
    <property type="nucleotide sequence ID" value="NZ_CP032698.1"/>
</dbReference>